<dbReference type="EMBL" id="FOND01000001">
    <property type="protein sequence ID" value="SFD89179.1"/>
    <property type="molecule type" value="Genomic_DNA"/>
</dbReference>
<accession>A0A1I1W2E5</accession>
<evidence type="ECO:0000256" key="1">
    <source>
        <dbReference type="SAM" id="MobiDB-lite"/>
    </source>
</evidence>
<dbReference type="NCBIfam" id="TIGR00996">
    <property type="entry name" value="Mtu_fam_mce"/>
    <property type="match status" value="1"/>
</dbReference>
<evidence type="ECO:0000259" key="2">
    <source>
        <dbReference type="Pfam" id="PF02470"/>
    </source>
</evidence>
<feature type="domain" description="Mce/MlaD" evidence="2">
    <location>
        <begin position="39"/>
        <end position="114"/>
    </location>
</feature>
<dbReference type="GO" id="GO:0005576">
    <property type="term" value="C:extracellular region"/>
    <property type="evidence" value="ECO:0007669"/>
    <property type="project" value="TreeGrafter"/>
</dbReference>
<gene>
    <name evidence="4" type="ORF">SAMN05216574_101209</name>
</gene>
<reference evidence="5" key="1">
    <citation type="submission" date="2016-10" db="EMBL/GenBank/DDBJ databases">
        <authorList>
            <person name="Varghese N."/>
            <person name="Submissions S."/>
        </authorList>
    </citation>
    <scope>NUCLEOTIDE SEQUENCE [LARGE SCALE GENOMIC DNA]</scope>
    <source>
        <strain evidence="5">DSM 46838</strain>
    </source>
</reference>
<evidence type="ECO:0000259" key="3">
    <source>
        <dbReference type="Pfam" id="PF11887"/>
    </source>
</evidence>
<dbReference type="PANTHER" id="PTHR33371">
    <property type="entry name" value="INTERMEMBRANE PHOSPHOLIPID TRANSPORT SYSTEM BINDING PROTEIN MLAD-RELATED"/>
    <property type="match status" value="1"/>
</dbReference>
<dbReference type="Pfam" id="PF11887">
    <property type="entry name" value="Mce4_CUP1"/>
    <property type="match status" value="1"/>
</dbReference>
<dbReference type="InterPro" id="IPR005693">
    <property type="entry name" value="Mce"/>
</dbReference>
<dbReference type="InterPro" id="IPR024516">
    <property type="entry name" value="Mce_C"/>
</dbReference>
<dbReference type="Pfam" id="PF02470">
    <property type="entry name" value="MlaD"/>
    <property type="match status" value="1"/>
</dbReference>
<protein>
    <submittedName>
        <fullName evidence="4">Phospholipid/cholesterol/gamma-HCH transport system substrate-binding protein</fullName>
    </submittedName>
</protein>
<organism evidence="4 5">
    <name type="scientific">Blastococcus tunisiensis</name>
    <dbReference type="NCBI Taxonomy" id="1798228"/>
    <lineage>
        <taxon>Bacteria</taxon>
        <taxon>Bacillati</taxon>
        <taxon>Actinomycetota</taxon>
        <taxon>Actinomycetes</taxon>
        <taxon>Geodermatophilales</taxon>
        <taxon>Geodermatophilaceae</taxon>
        <taxon>Blastococcus</taxon>
    </lineage>
</organism>
<dbReference type="AlphaFoldDB" id="A0A1I1W2E5"/>
<evidence type="ECO:0000313" key="5">
    <source>
        <dbReference type="Proteomes" id="UP000198589"/>
    </source>
</evidence>
<evidence type="ECO:0000313" key="4">
    <source>
        <dbReference type="EMBL" id="SFD89179.1"/>
    </source>
</evidence>
<dbReference type="OrthoDB" id="4741753at2"/>
<proteinExistence type="predicted"/>
<dbReference type="InterPro" id="IPR003399">
    <property type="entry name" value="Mce/MlaD"/>
</dbReference>
<keyword evidence="5" id="KW-1185">Reference proteome</keyword>
<sequence>MITRKTRIKLALFAVLALVGMSYLGFTYVGLDRLVLGSGYQVAADFRDSGGIFVNAEVTYRGVAVGRVSDMELIDDGVRVHLTIEPDTDPIPARTAAFVATRSAVGEQYVDLRPDTDEGPYLEDGAVIPQDRTGIPVPVEQLLLNLDELVGSIDEDNLRILVDELGQAFAGAGDDLGRLIDNGDLLLARAQESLPETLRLITDGRTVLDTQVASRSAIEQWAAELRTFTDTLVEIDPDLRGLVVNAPDAGAQLEQVVRDAGPGLGSLLRNVDILNDVTIPRLDGVEQLLVTYPDVVSGNFTVVRRDADGVMRSHFGFVLNAGDPHSCTTGYIPTSQLPSGSAVANADVDSVRCDVVNGVDPDPGDGYDENGSSIRGEQNIGRSGGTRSSGPQGSTTGPVPPLSGIPGQVLGQLLSANPFAFTVG</sequence>
<feature type="domain" description="Mammalian cell entry C-terminal" evidence="3">
    <location>
        <begin position="121"/>
        <end position="271"/>
    </location>
</feature>
<dbReference type="PANTHER" id="PTHR33371:SF16">
    <property type="entry name" value="MCE-FAMILY PROTEIN MCE3F"/>
    <property type="match status" value="1"/>
</dbReference>
<dbReference type="STRING" id="1798228.SAMN05216574_101209"/>
<feature type="region of interest" description="Disordered" evidence="1">
    <location>
        <begin position="356"/>
        <end position="406"/>
    </location>
</feature>
<name>A0A1I1W2E5_9ACTN</name>
<dbReference type="RefSeq" id="WP_092194922.1">
    <property type="nucleotide sequence ID" value="NZ_FOND01000001.1"/>
</dbReference>
<feature type="compositionally biased region" description="Polar residues" evidence="1">
    <location>
        <begin position="385"/>
        <end position="397"/>
    </location>
</feature>
<dbReference type="Proteomes" id="UP000198589">
    <property type="component" value="Unassembled WGS sequence"/>
</dbReference>
<dbReference type="InterPro" id="IPR052336">
    <property type="entry name" value="MlaD_Phospholipid_Transporter"/>
</dbReference>